<reference evidence="2 3" key="1">
    <citation type="submission" date="2017-12" db="EMBL/GenBank/DDBJ databases">
        <title>Comparative genomics of Botrytis spp.</title>
        <authorList>
            <person name="Valero-Jimenez C.A."/>
            <person name="Tapia P."/>
            <person name="Veloso J."/>
            <person name="Silva-Moreno E."/>
            <person name="Staats M."/>
            <person name="Valdes J.H."/>
            <person name="Van Kan J.A.L."/>
        </authorList>
    </citation>
    <scope>NUCLEOTIDE SEQUENCE [LARGE SCALE GENOMIC DNA]</scope>
    <source>
        <strain evidence="2 3">Be9601</strain>
    </source>
</reference>
<dbReference type="Proteomes" id="UP000297229">
    <property type="component" value="Unassembled WGS sequence"/>
</dbReference>
<evidence type="ECO:0000313" key="2">
    <source>
        <dbReference type="EMBL" id="TGO74869.1"/>
    </source>
</evidence>
<evidence type="ECO:0000256" key="1">
    <source>
        <dbReference type="SAM" id="MobiDB-lite"/>
    </source>
</evidence>
<feature type="compositionally biased region" description="Polar residues" evidence="1">
    <location>
        <begin position="46"/>
        <end position="64"/>
    </location>
</feature>
<organism evidence="2 3">
    <name type="scientific">Botrytis elliptica</name>
    <dbReference type="NCBI Taxonomy" id="278938"/>
    <lineage>
        <taxon>Eukaryota</taxon>
        <taxon>Fungi</taxon>
        <taxon>Dikarya</taxon>
        <taxon>Ascomycota</taxon>
        <taxon>Pezizomycotina</taxon>
        <taxon>Leotiomycetes</taxon>
        <taxon>Helotiales</taxon>
        <taxon>Sclerotiniaceae</taxon>
        <taxon>Botrytis</taxon>
    </lineage>
</organism>
<dbReference type="EMBL" id="PQXM01000250">
    <property type="protein sequence ID" value="TGO74869.1"/>
    <property type="molecule type" value="Genomic_DNA"/>
</dbReference>
<dbReference type="AlphaFoldDB" id="A0A4Z1JM99"/>
<gene>
    <name evidence="2" type="ORF">BELL_0251g00120</name>
</gene>
<protein>
    <submittedName>
        <fullName evidence="2">Uncharacterized protein</fullName>
    </submittedName>
</protein>
<feature type="region of interest" description="Disordered" evidence="1">
    <location>
        <begin position="46"/>
        <end position="68"/>
    </location>
</feature>
<keyword evidence="3" id="KW-1185">Reference proteome</keyword>
<sequence>MTQTPMTQPATLRRKANQSPILIIAKKVHELICKSDENLDSITVGGKQNTLNLPPNPVANSPTPDDQEASLPGFNWHIRLVQKIASLKIYDVVMGR</sequence>
<name>A0A4Z1JM99_9HELO</name>
<accession>A0A4Z1JM99</accession>
<proteinExistence type="predicted"/>
<comment type="caution">
    <text evidence="2">The sequence shown here is derived from an EMBL/GenBank/DDBJ whole genome shotgun (WGS) entry which is preliminary data.</text>
</comment>
<evidence type="ECO:0000313" key="3">
    <source>
        <dbReference type="Proteomes" id="UP000297229"/>
    </source>
</evidence>